<protein>
    <submittedName>
        <fullName evidence="1">Uncharacterized protein</fullName>
    </submittedName>
</protein>
<dbReference type="EMBL" id="JBBPBN010000012">
    <property type="protein sequence ID" value="KAK9028268.1"/>
    <property type="molecule type" value="Genomic_DNA"/>
</dbReference>
<organism evidence="1 2">
    <name type="scientific">Hibiscus sabdariffa</name>
    <name type="common">roselle</name>
    <dbReference type="NCBI Taxonomy" id="183260"/>
    <lineage>
        <taxon>Eukaryota</taxon>
        <taxon>Viridiplantae</taxon>
        <taxon>Streptophyta</taxon>
        <taxon>Embryophyta</taxon>
        <taxon>Tracheophyta</taxon>
        <taxon>Spermatophyta</taxon>
        <taxon>Magnoliopsida</taxon>
        <taxon>eudicotyledons</taxon>
        <taxon>Gunneridae</taxon>
        <taxon>Pentapetalae</taxon>
        <taxon>rosids</taxon>
        <taxon>malvids</taxon>
        <taxon>Malvales</taxon>
        <taxon>Malvaceae</taxon>
        <taxon>Malvoideae</taxon>
        <taxon>Hibiscus</taxon>
    </lineage>
</organism>
<reference evidence="1 2" key="1">
    <citation type="journal article" date="2024" name="G3 (Bethesda)">
        <title>Genome assembly of Hibiscus sabdariffa L. provides insights into metabolisms of medicinal natural products.</title>
        <authorList>
            <person name="Kim T."/>
        </authorList>
    </citation>
    <scope>NUCLEOTIDE SEQUENCE [LARGE SCALE GENOMIC DNA]</scope>
    <source>
        <strain evidence="1">TK-2024</strain>
        <tissue evidence="1">Old leaves</tissue>
    </source>
</reference>
<evidence type="ECO:0000313" key="1">
    <source>
        <dbReference type="EMBL" id="KAK9028268.1"/>
    </source>
</evidence>
<gene>
    <name evidence="1" type="ORF">V6N11_068075</name>
</gene>
<dbReference type="Gene3D" id="1.25.40.30">
    <property type="match status" value="1"/>
</dbReference>
<dbReference type="InterPro" id="IPR012331">
    <property type="entry name" value="Clathrin_H-chain_linker"/>
</dbReference>
<dbReference type="Proteomes" id="UP001396334">
    <property type="component" value="Unassembled WGS sequence"/>
</dbReference>
<keyword evidence="2" id="KW-1185">Reference proteome</keyword>
<proteinExistence type="predicted"/>
<sequence>MKDGTNSTMKFMKVCYLDGGGVMRTNEHITEAGGCPFIYQIARLENFQYNIDATIVPFVRGQLNKLEIAFKLTKRRNLSETENWIAQHFEELFVKTKYKEAVKFVKANTLAKFHNVRVKDGQTPQWLQYFAEICLKSNDNGPRQFARMHDKVSMEKAICRWDKEMAWFYCSTTSPTGAVKAEDDNMKEVRNILQMGSNFRYFGSNNVNEHSSQFHFMLCIMANSKNIKIVVEASAYVDAFGADISVLEVKKKRQRQYLEVEIDIDALVDLGNIAIGGIIDKFVQLDEDESAIYLKLSYLQELILMGDAAVSKEPLEGIVMSLVEERKGDQAIDVTVSALTGGKGNGVVVVRRVRSEFGHNPRSIVVGPAPRPSIVPRTR</sequence>
<name>A0ABR2STK8_9ROSI</name>
<accession>A0ABR2STK8</accession>
<dbReference type="PANTHER" id="PTHR10292:SF1">
    <property type="entry name" value="CLATHRIN HEAVY CHAIN"/>
    <property type="match status" value="1"/>
</dbReference>
<dbReference type="PANTHER" id="PTHR10292">
    <property type="entry name" value="CLATHRIN HEAVY CHAIN RELATED"/>
    <property type="match status" value="1"/>
</dbReference>
<comment type="caution">
    <text evidence="1">The sequence shown here is derived from an EMBL/GenBank/DDBJ whole genome shotgun (WGS) entry which is preliminary data.</text>
</comment>
<dbReference type="InterPro" id="IPR016024">
    <property type="entry name" value="ARM-type_fold"/>
</dbReference>
<evidence type="ECO:0000313" key="2">
    <source>
        <dbReference type="Proteomes" id="UP001396334"/>
    </source>
</evidence>
<dbReference type="SUPFAM" id="SSF48371">
    <property type="entry name" value="ARM repeat"/>
    <property type="match status" value="1"/>
</dbReference>